<comment type="caution">
    <text evidence="1">The sequence shown here is derived from an EMBL/GenBank/DDBJ whole genome shotgun (WGS) entry which is preliminary data.</text>
</comment>
<evidence type="ECO:0008006" key="3">
    <source>
        <dbReference type="Google" id="ProtNLM"/>
    </source>
</evidence>
<dbReference type="SUPFAM" id="SSF52980">
    <property type="entry name" value="Restriction endonuclease-like"/>
    <property type="match status" value="1"/>
</dbReference>
<name>A0ABN9KDI5_9RALS</name>
<dbReference type="Proteomes" id="UP001189792">
    <property type="component" value="Unassembled WGS sequence"/>
</dbReference>
<gene>
    <name evidence="1" type="ORF">R77564_03270</name>
</gene>
<protein>
    <recommendedName>
        <fullName evidence="3">Very short patch repair endonuclease</fullName>
    </recommendedName>
</protein>
<dbReference type="EMBL" id="CAUDLI010000006">
    <property type="protein sequence ID" value="CAJ0888195.1"/>
    <property type="molecule type" value="Genomic_DNA"/>
</dbReference>
<evidence type="ECO:0000313" key="1">
    <source>
        <dbReference type="EMBL" id="CAJ0888195.1"/>
    </source>
</evidence>
<sequence length="46" mass="5349">MDQLQVLGWEVLVLWECEIRALRGVQERIVAFMNQDAHALSRPLDV</sequence>
<organism evidence="1 2">
    <name type="scientific">Ralstonia flatus</name>
    <dbReference type="NCBI Taxonomy" id="3058601"/>
    <lineage>
        <taxon>Bacteria</taxon>
        <taxon>Pseudomonadati</taxon>
        <taxon>Pseudomonadota</taxon>
        <taxon>Betaproteobacteria</taxon>
        <taxon>Burkholderiales</taxon>
        <taxon>Burkholderiaceae</taxon>
        <taxon>Ralstonia</taxon>
    </lineage>
</organism>
<reference evidence="1 2" key="1">
    <citation type="submission" date="2023-07" db="EMBL/GenBank/DDBJ databases">
        <authorList>
            <person name="Peeters C."/>
        </authorList>
    </citation>
    <scope>NUCLEOTIDE SEQUENCE [LARGE SCALE GENOMIC DNA]</scope>
    <source>
        <strain evidence="1 2">LMG 32965</strain>
    </source>
</reference>
<accession>A0ABN9KDI5</accession>
<dbReference type="InterPro" id="IPR011335">
    <property type="entry name" value="Restrct_endonuc-II-like"/>
</dbReference>
<evidence type="ECO:0000313" key="2">
    <source>
        <dbReference type="Proteomes" id="UP001189792"/>
    </source>
</evidence>
<proteinExistence type="predicted"/>
<keyword evidence="2" id="KW-1185">Reference proteome</keyword>